<keyword evidence="8" id="KW-0547">Nucleotide-binding</keyword>
<evidence type="ECO:0000256" key="16">
    <source>
        <dbReference type="ARBA" id="ARBA00023136"/>
    </source>
</evidence>
<dbReference type="GO" id="GO:0008554">
    <property type="term" value="F:P-type sodium transporter activity"/>
    <property type="evidence" value="ECO:0007669"/>
    <property type="project" value="UniProtKB-EC"/>
</dbReference>
<keyword evidence="11" id="KW-0630">Potassium</keyword>
<evidence type="ECO:0000256" key="7">
    <source>
        <dbReference type="ARBA" id="ARBA00022723"/>
    </source>
</evidence>
<dbReference type="Proteomes" id="UP000615446">
    <property type="component" value="Unassembled WGS sequence"/>
</dbReference>
<keyword evidence="23" id="KW-0732">Signal</keyword>
<proteinExistence type="inferred from homology"/>
<dbReference type="Pfam" id="PF13246">
    <property type="entry name" value="Cation_ATPase"/>
    <property type="match status" value="1"/>
</dbReference>
<dbReference type="Gene3D" id="2.70.150.10">
    <property type="entry name" value="Calcium-transporting ATPase, cytoplasmic transduction domain A"/>
    <property type="match status" value="1"/>
</dbReference>
<dbReference type="InterPro" id="IPR035992">
    <property type="entry name" value="Ricin_B-like_lectins"/>
</dbReference>
<keyword evidence="17" id="KW-0739">Sodium transport</keyword>
<dbReference type="InterPro" id="IPR018303">
    <property type="entry name" value="ATPase_P-typ_P_site"/>
</dbReference>
<dbReference type="SFLD" id="SFLDS00003">
    <property type="entry name" value="Haloacid_Dehalogenase"/>
    <property type="match status" value="1"/>
</dbReference>
<dbReference type="PROSITE" id="PS50231">
    <property type="entry name" value="RICIN_B_LECTIN"/>
    <property type="match status" value="1"/>
</dbReference>
<evidence type="ECO:0000256" key="5">
    <source>
        <dbReference type="ARBA" id="ARBA00022538"/>
    </source>
</evidence>
<dbReference type="SFLD" id="SFLDF00027">
    <property type="entry name" value="p-type_atpase"/>
    <property type="match status" value="1"/>
</dbReference>
<feature type="chain" id="PRO_5034962708" description="P-type Na(+) transporter" evidence="23">
    <location>
        <begin position="20"/>
        <end position="1118"/>
    </location>
</feature>
<evidence type="ECO:0000256" key="1">
    <source>
        <dbReference type="ARBA" id="ARBA00001946"/>
    </source>
</evidence>
<comment type="catalytic activity">
    <reaction evidence="21">
        <text>Na(+)(in) + ATP + H2O = Na(+)(out) + ADP + phosphate + H(+)</text>
        <dbReference type="Rhea" id="RHEA:14633"/>
        <dbReference type="ChEBI" id="CHEBI:15377"/>
        <dbReference type="ChEBI" id="CHEBI:15378"/>
        <dbReference type="ChEBI" id="CHEBI:29101"/>
        <dbReference type="ChEBI" id="CHEBI:30616"/>
        <dbReference type="ChEBI" id="CHEBI:43474"/>
        <dbReference type="ChEBI" id="CHEBI:456216"/>
        <dbReference type="EC" id="7.2.2.3"/>
    </reaction>
    <physiologicalReaction direction="left-to-right" evidence="21">
        <dbReference type="Rhea" id="RHEA:14634"/>
    </physiologicalReaction>
</comment>
<evidence type="ECO:0000256" key="22">
    <source>
        <dbReference type="SAM" id="Phobius"/>
    </source>
</evidence>
<keyword evidence="9" id="KW-0067">ATP-binding</keyword>
<dbReference type="PANTHER" id="PTHR42861">
    <property type="entry name" value="CALCIUM-TRANSPORTING ATPASE"/>
    <property type="match status" value="1"/>
</dbReference>
<dbReference type="SUPFAM" id="SSF56784">
    <property type="entry name" value="HAD-like"/>
    <property type="match status" value="1"/>
</dbReference>
<feature type="transmembrane region" description="Helical" evidence="22">
    <location>
        <begin position="210"/>
        <end position="228"/>
    </location>
</feature>
<dbReference type="Pfam" id="PF00122">
    <property type="entry name" value="E1-E2_ATPase"/>
    <property type="match status" value="1"/>
</dbReference>
<dbReference type="Pfam" id="PF00689">
    <property type="entry name" value="Cation_ATPase_C"/>
    <property type="match status" value="1"/>
</dbReference>
<dbReference type="InterPro" id="IPR059000">
    <property type="entry name" value="ATPase_P-type_domA"/>
</dbReference>
<dbReference type="GO" id="GO:0046872">
    <property type="term" value="F:metal ion binding"/>
    <property type="evidence" value="ECO:0007669"/>
    <property type="project" value="UniProtKB-KW"/>
</dbReference>
<evidence type="ECO:0000313" key="25">
    <source>
        <dbReference type="EMBL" id="GES85143.1"/>
    </source>
</evidence>
<dbReference type="InterPro" id="IPR044492">
    <property type="entry name" value="P_typ_ATPase_HD_dom"/>
</dbReference>
<evidence type="ECO:0000256" key="11">
    <source>
        <dbReference type="ARBA" id="ARBA00022958"/>
    </source>
</evidence>
<dbReference type="GO" id="GO:0005886">
    <property type="term" value="C:plasma membrane"/>
    <property type="evidence" value="ECO:0007669"/>
    <property type="project" value="UniProtKB-SubCell"/>
</dbReference>
<feature type="transmembrane region" description="Helical" evidence="22">
    <location>
        <begin position="1075"/>
        <end position="1096"/>
    </location>
</feature>
<dbReference type="InterPro" id="IPR001757">
    <property type="entry name" value="P_typ_ATPase"/>
</dbReference>
<evidence type="ECO:0000256" key="15">
    <source>
        <dbReference type="ARBA" id="ARBA00023065"/>
    </source>
</evidence>
<keyword evidence="16 22" id="KW-0472">Membrane</keyword>
<accession>A0A8H3QMF7</accession>
<protein>
    <recommendedName>
        <fullName evidence="19">P-type Na(+) transporter</fullName>
        <ecNumber evidence="19">7.2.2.3</ecNumber>
    </recommendedName>
</protein>
<dbReference type="FunFam" id="3.40.50.1000:FF:000047">
    <property type="entry name" value="Sodium P-type ATPase"/>
    <property type="match status" value="1"/>
</dbReference>
<dbReference type="InterPro" id="IPR036412">
    <property type="entry name" value="HAD-like_sf"/>
</dbReference>
<dbReference type="InterPro" id="IPR023298">
    <property type="entry name" value="ATPase_P-typ_TM_dom_sf"/>
</dbReference>
<dbReference type="InterPro" id="IPR004014">
    <property type="entry name" value="ATPase_P-typ_cation-transptr_N"/>
</dbReference>
<feature type="transmembrane region" description="Helical" evidence="22">
    <location>
        <begin position="946"/>
        <end position="968"/>
    </location>
</feature>
<dbReference type="GO" id="GO:0005524">
    <property type="term" value="F:ATP binding"/>
    <property type="evidence" value="ECO:0007669"/>
    <property type="project" value="UniProtKB-KW"/>
</dbReference>
<evidence type="ECO:0000256" key="8">
    <source>
        <dbReference type="ARBA" id="ARBA00022741"/>
    </source>
</evidence>
<comment type="catalytic activity">
    <reaction evidence="20">
        <text>K(+)(in) + ATP + H2O = K(+)(out) + ADP + phosphate + H(+)</text>
        <dbReference type="Rhea" id="RHEA:75815"/>
        <dbReference type="ChEBI" id="CHEBI:15377"/>
        <dbReference type="ChEBI" id="CHEBI:15378"/>
        <dbReference type="ChEBI" id="CHEBI:29103"/>
        <dbReference type="ChEBI" id="CHEBI:30616"/>
        <dbReference type="ChEBI" id="CHEBI:43474"/>
        <dbReference type="ChEBI" id="CHEBI:456216"/>
    </reaction>
</comment>
<comment type="subcellular location">
    <subcellularLocation>
        <location evidence="2">Cell membrane</location>
        <topology evidence="2">Multi-pass membrane protein</topology>
    </subcellularLocation>
</comment>
<feature type="domain" description="Cation-transporting P-type ATPase N-terminal" evidence="24">
    <location>
        <begin position="161"/>
        <end position="230"/>
    </location>
</feature>
<evidence type="ECO:0000256" key="2">
    <source>
        <dbReference type="ARBA" id="ARBA00004651"/>
    </source>
</evidence>
<evidence type="ECO:0000256" key="19">
    <source>
        <dbReference type="ARBA" id="ARBA00035029"/>
    </source>
</evidence>
<evidence type="ECO:0000256" key="20">
    <source>
        <dbReference type="ARBA" id="ARBA00048599"/>
    </source>
</evidence>
<keyword evidence="4" id="KW-1003">Cell membrane</keyword>
<dbReference type="Gene3D" id="3.40.1110.10">
    <property type="entry name" value="Calcium-transporting ATPase, cytoplasmic domain N"/>
    <property type="match status" value="1"/>
</dbReference>
<keyword evidence="7" id="KW-0479">Metal-binding</keyword>
<keyword evidence="6 22" id="KW-0812">Transmembrane</keyword>
<evidence type="ECO:0000256" key="21">
    <source>
        <dbReference type="ARBA" id="ARBA00049499"/>
    </source>
</evidence>
<dbReference type="EC" id="7.2.2.3" evidence="19"/>
<evidence type="ECO:0000256" key="14">
    <source>
        <dbReference type="ARBA" id="ARBA00023053"/>
    </source>
</evidence>
<reference evidence="25" key="1">
    <citation type="submission" date="2019-10" db="EMBL/GenBank/DDBJ databases">
        <title>Conservation and host-specific expression of non-tandemly repeated heterogenous ribosome RNA gene in arbuscular mycorrhizal fungi.</title>
        <authorList>
            <person name="Maeda T."/>
            <person name="Kobayashi Y."/>
            <person name="Nakagawa T."/>
            <person name="Ezawa T."/>
            <person name="Yamaguchi K."/>
            <person name="Bino T."/>
            <person name="Nishimoto Y."/>
            <person name="Shigenobu S."/>
            <person name="Kawaguchi M."/>
        </authorList>
    </citation>
    <scope>NUCLEOTIDE SEQUENCE</scope>
    <source>
        <strain evidence="25">HR1</strain>
    </source>
</reference>
<dbReference type="EMBL" id="BLAL01000088">
    <property type="protein sequence ID" value="GES85143.1"/>
    <property type="molecule type" value="Genomic_DNA"/>
</dbReference>
<evidence type="ECO:0000256" key="3">
    <source>
        <dbReference type="ARBA" id="ARBA00022448"/>
    </source>
</evidence>
<dbReference type="Gene3D" id="2.80.10.50">
    <property type="match status" value="1"/>
</dbReference>
<keyword evidence="3" id="KW-0813">Transport</keyword>
<keyword evidence="12" id="KW-1278">Translocase</keyword>
<dbReference type="OrthoDB" id="116380at2759"/>
<dbReference type="PROSITE" id="PS00154">
    <property type="entry name" value="ATPASE_E1_E2"/>
    <property type="match status" value="1"/>
</dbReference>
<feature type="transmembrane region" description="Helical" evidence="22">
    <location>
        <begin position="394"/>
        <end position="417"/>
    </location>
</feature>
<dbReference type="InterPro" id="IPR023299">
    <property type="entry name" value="ATPase_P-typ_cyto_dom_N"/>
</dbReference>
<dbReference type="InterPro" id="IPR023214">
    <property type="entry name" value="HAD_sf"/>
</dbReference>
<keyword evidence="15" id="KW-0406">Ion transport</keyword>
<evidence type="ECO:0000256" key="10">
    <source>
        <dbReference type="ARBA" id="ARBA00022842"/>
    </source>
</evidence>
<keyword evidence="10" id="KW-0460">Magnesium</keyword>
<feature type="signal peptide" evidence="23">
    <location>
        <begin position="1"/>
        <end position="19"/>
    </location>
</feature>
<dbReference type="SUPFAM" id="SSF81665">
    <property type="entry name" value="Calcium ATPase, transmembrane domain M"/>
    <property type="match status" value="1"/>
</dbReference>
<comment type="caution">
    <text evidence="25">The sequence shown here is derived from an EMBL/GenBank/DDBJ whole genome shotgun (WGS) entry which is preliminary data.</text>
</comment>
<dbReference type="SUPFAM" id="SSF50370">
    <property type="entry name" value="Ricin B-like lectins"/>
    <property type="match status" value="1"/>
</dbReference>
<dbReference type="PRINTS" id="PR00119">
    <property type="entry name" value="CATATPASE"/>
</dbReference>
<comment type="similarity">
    <text evidence="18">Belongs to the cation transport ATPase (P-type) (TC 3.A.3) family. Type IID subfamily.</text>
</comment>
<dbReference type="GO" id="GO:0006813">
    <property type="term" value="P:potassium ion transport"/>
    <property type="evidence" value="ECO:0007669"/>
    <property type="project" value="UniProtKB-KW"/>
</dbReference>
<dbReference type="SMART" id="SM00831">
    <property type="entry name" value="Cation_ATPase_N"/>
    <property type="match status" value="1"/>
</dbReference>
<dbReference type="InterPro" id="IPR008250">
    <property type="entry name" value="ATPase_P-typ_transduc_dom_A_sf"/>
</dbReference>
<evidence type="ECO:0000256" key="12">
    <source>
        <dbReference type="ARBA" id="ARBA00022967"/>
    </source>
</evidence>
<dbReference type="GO" id="GO:0016887">
    <property type="term" value="F:ATP hydrolysis activity"/>
    <property type="evidence" value="ECO:0007669"/>
    <property type="project" value="InterPro"/>
</dbReference>
<dbReference type="InterPro" id="IPR006068">
    <property type="entry name" value="ATPase_P-typ_cation-transptr_C"/>
</dbReference>
<evidence type="ECO:0000313" key="26">
    <source>
        <dbReference type="Proteomes" id="UP000615446"/>
    </source>
</evidence>
<dbReference type="FunFam" id="3.40.50.1000:FF:000001">
    <property type="entry name" value="Phospholipid-transporting ATPase IC"/>
    <property type="match status" value="1"/>
</dbReference>
<sequence>MKFNLLLLLLTIIITVASSKITGNRRIQSVAKGRYWGINGVDVVLQSSSHGNHYWKIVRRGKNDYTIFTSKERKNAVQYDGVARTLKIAKYNSTTLAQRWIINSKDNSEYYILSSEQPSVAATAFQRREGWSVSGFTCVEYNPYQKWRLSMVYPTTINNEKLKTVAGHTKTDIDDGLTVQEATQRLGLYGFNELSGQSGVSALAVLSRQIVNALMLILITAITISFIFKDYIEGGVLAFVAVTNTDDSLISVPTKNVVVGDIIVFKEGDVVGADARLFEVFNLEVDETLLTGESVPVPKSIDVIQEYDKPLGDRINIVFSSTTITKGRGKGIVINTAMETEIGKMAKTLASTSVVTRTPLQKSMDKLAYVLFLVTAILAIIVFSLNKWRMSSEIALYVISLGIAIIPEGLIAVITLTMSNGVRQMAKNYAIVRKLNALEALGLVTNICSDKTGTLTQSKMIVTDAWLPNDGFYKISGRNGYIPEGTIYRCGEIMDRRSGCAGTTSEIVEEKQSEGEEVTPGNMTYAFTRLVQASALCNMSVIKKGRDGEWHAIGDPTESALQVFAHKAGFPKPVLTTEPFKFELVNEYAFDATLKRMSVICKEKSTGAYYVILKGAIESVLSRCTKIQLGEVEVNLDIEKFQPELYDRIDKLASKGLRVLSLAYRRVIKTDVEIYKLTREKADTDMIFLGLVGIYDPPRPESKAAIQRCFGAGIEVHMLTGDHLITAAAIAKEIGILPPFWSPELESEENYNSKLVMNAMQFDALSEEEIDNLKELPKVIARCSPDTKVKMIDALHRRNKYVVMTGDGVNDSPSLKKADVGIAMGLGGSDVAKQASDIVLSDDNFATIVNAISEGRRIFNNIQKFILHLMGGNVFKIIVLVIGLSFIDHDGIPIDPMSPLQTIFVNMITSTPPAMGLGFERASYKIMNYPPRSNSGIFTWEVIIDMIYYGVVAGALTLVNFIIVIYAVGNGDLGRKCNSSPTGPECAPNDSECDKVSLERACNQIYRARATVFATLNYITLIHAYNCRSLRDPIWKMKLYDNKLLFWSVLGGSLIVLPTFYISGLNSKVFRQLGIGYEWGLIIGAVIIFEIFVEIYKFIKRKYLKPLILLKDLNNNIP</sequence>
<keyword evidence="13 22" id="KW-1133">Transmembrane helix</keyword>
<dbReference type="InterPro" id="IPR006414">
    <property type="entry name" value="P-type_ATPase_IID"/>
</dbReference>
<dbReference type="SUPFAM" id="SSF81660">
    <property type="entry name" value="Metal cation-transporting ATPase, ATP-binding domain N"/>
    <property type="match status" value="1"/>
</dbReference>
<dbReference type="SUPFAM" id="SSF81653">
    <property type="entry name" value="Calcium ATPase, transduction domain A"/>
    <property type="match status" value="1"/>
</dbReference>
<evidence type="ECO:0000256" key="13">
    <source>
        <dbReference type="ARBA" id="ARBA00022989"/>
    </source>
</evidence>
<dbReference type="CDD" id="cd00161">
    <property type="entry name" value="beta-trefoil_Ricin-like"/>
    <property type="match status" value="1"/>
</dbReference>
<evidence type="ECO:0000256" key="23">
    <source>
        <dbReference type="SAM" id="SignalP"/>
    </source>
</evidence>
<dbReference type="Gene3D" id="3.40.50.1000">
    <property type="entry name" value="HAD superfamily/HAD-like"/>
    <property type="match status" value="1"/>
</dbReference>
<dbReference type="Gene3D" id="1.20.1110.10">
    <property type="entry name" value="Calcium-transporting ATPase, transmembrane domain"/>
    <property type="match status" value="1"/>
</dbReference>
<dbReference type="Pfam" id="PF00690">
    <property type="entry name" value="Cation_ATPase_N"/>
    <property type="match status" value="1"/>
</dbReference>
<name>A0A8H3QMF7_9GLOM</name>
<evidence type="ECO:0000256" key="6">
    <source>
        <dbReference type="ARBA" id="ARBA00022692"/>
    </source>
</evidence>
<keyword evidence="5" id="KW-0633">Potassium transport</keyword>
<dbReference type="NCBIfam" id="TIGR01523">
    <property type="entry name" value="ATPase-IID_K-Na"/>
    <property type="match status" value="1"/>
</dbReference>
<feature type="transmembrane region" description="Helical" evidence="22">
    <location>
        <begin position="1044"/>
        <end position="1063"/>
    </location>
</feature>
<evidence type="ECO:0000259" key="24">
    <source>
        <dbReference type="SMART" id="SM00831"/>
    </source>
</evidence>
<feature type="transmembrane region" description="Helical" evidence="22">
    <location>
        <begin position="367"/>
        <end position="388"/>
    </location>
</feature>
<gene>
    <name evidence="25" type="ORF">RCL2_001223300</name>
</gene>
<evidence type="ECO:0000256" key="18">
    <source>
        <dbReference type="ARBA" id="ARBA00035017"/>
    </source>
</evidence>
<feature type="transmembrane region" description="Helical" evidence="22">
    <location>
        <begin position="865"/>
        <end position="887"/>
    </location>
</feature>
<comment type="cofactor">
    <cofactor evidence="1">
        <name>Mg(2+)</name>
        <dbReference type="ChEBI" id="CHEBI:18420"/>
    </cofactor>
</comment>
<evidence type="ECO:0000256" key="4">
    <source>
        <dbReference type="ARBA" id="ARBA00022475"/>
    </source>
</evidence>
<evidence type="ECO:0000256" key="17">
    <source>
        <dbReference type="ARBA" id="ARBA00023201"/>
    </source>
</evidence>
<keyword evidence="14" id="KW-0915">Sodium</keyword>
<dbReference type="NCBIfam" id="TIGR01494">
    <property type="entry name" value="ATPase_P-type"/>
    <property type="match status" value="2"/>
</dbReference>
<dbReference type="SFLD" id="SFLDG00002">
    <property type="entry name" value="C1.7:_P-type_atpase_like"/>
    <property type="match status" value="1"/>
</dbReference>
<dbReference type="AlphaFoldDB" id="A0A8H3QMF7"/>
<evidence type="ECO:0000256" key="9">
    <source>
        <dbReference type="ARBA" id="ARBA00022840"/>
    </source>
</evidence>
<organism evidence="25 26">
    <name type="scientific">Rhizophagus clarus</name>
    <dbReference type="NCBI Taxonomy" id="94130"/>
    <lineage>
        <taxon>Eukaryota</taxon>
        <taxon>Fungi</taxon>
        <taxon>Fungi incertae sedis</taxon>
        <taxon>Mucoromycota</taxon>
        <taxon>Glomeromycotina</taxon>
        <taxon>Glomeromycetes</taxon>
        <taxon>Glomerales</taxon>
        <taxon>Glomeraceae</taxon>
        <taxon>Rhizophagus</taxon>
    </lineage>
</organism>